<feature type="domain" description="GmrSD restriction endonucleases C-terminal" evidence="2">
    <location>
        <begin position="74"/>
        <end position="205"/>
    </location>
</feature>
<evidence type="ECO:0000313" key="4">
    <source>
        <dbReference type="EMBL" id="KAF8755496.1"/>
    </source>
</evidence>
<evidence type="ECO:0000256" key="1">
    <source>
        <dbReference type="SAM" id="SignalP"/>
    </source>
</evidence>
<dbReference type="EMBL" id="JACYCF010000008">
    <property type="protein sequence ID" value="KAF8755496.1"/>
    <property type="molecule type" value="Genomic_DNA"/>
</dbReference>
<protein>
    <recommendedName>
        <fullName evidence="2">GmrSD restriction endonucleases C-terminal domain-containing protein</fullName>
    </recommendedName>
</protein>
<dbReference type="InterPro" id="IPR011089">
    <property type="entry name" value="GmrSD_C"/>
</dbReference>
<feature type="signal peptide" evidence="1">
    <location>
        <begin position="1"/>
        <end position="15"/>
    </location>
</feature>
<name>A0A8H7LFM7_9AGAM</name>
<evidence type="ECO:0000313" key="3">
    <source>
        <dbReference type="EMBL" id="KAF8675083.1"/>
    </source>
</evidence>
<dbReference type="PANTHER" id="PTHR24094:SF15">
    <property type="entry name" value="AMP-DEPENDENT SYNTHETASE_LIGASE DOMAIN-CONTAINING PROTEIN-RELATED"/>
    <property type="match status" value="1"/>
</dbReference>
<keyword evidence="1" id="KW-0732">Signal</keyword>
<evidence type="ECO:0000259" key="2">
    <source>
        <dbReference type="Pfam" id="PF07510"/>
    </source>
</evidence>
<gene>
    <name evidence="4" type="ORF">RHS01_05196</name>
    <name evidence="3" type="ORF">RHS04_06894</name>
</gene>
<proteinExistence type="predicted"/>
<sequence>MRFIYLIVLATLASASPFSVNRTVERREFIPEPTDAVIVRQYLDELIVAPPFNSERKQFGQWITIDGKCDTRKAILKRDAIDDVILDSDCGIVSGSWRSDYDGKLILDRHARGMDIDHIVPLKEAWVSGAYNWTAERRIEFANDLIRPQLLAVSAQSNRMKGGRDPSKWMPSFREFRCPYVRAWIQVKHFYGLTVDQDEKDALLKLVKNC</sequence>
<accession>A0A8H7LFM7</accession>
<dbReference type="Proteomes" id="UP000650582">
    <property type="component" value="Unassembled WGS sequence"/>
</dbReference>
<dbReference type="AlphaFoldDB" id="A0A8H7LFM7"/>
<organism evidence="3 5">
    <name type="scientific">Rhizoctonia solani</name>
    <dbReference type="NCBI Taxonomy" id="456999"/>
    <lineage>
        <taxon>Eukaryota</taxon>
        <taxon>Fungi</taxon>
        <taxon>Dikarya</taxon>
        <taxon>Basidiomycota</taxon>
        <taxon>Agaricomycotina</taxon>
        <taxon>Agaricomycetes</taxon>
        <taxon>Cantharellales</taxon>
        <taxon>Ceratobasidiaceae</taxon>
        <taxon>Rhizoctonia</taxon>
    </lineage>
</organism>
<dbReference type="EMBL" id="JACYCC010000128">
    <property type="protein sequence ID" value="KAF8675083.1"/>
    <property type="molecule type" value="Genomic_DNA"/>
</dbReference>
<comment type="caution">
    <text evidence="3">The sequence shown here is derived from an EMBL/GenBank/DDBJ whole genome shotgun (WGS) entry which is preliminary data.</text>
</comment>
<evidence type="ECO:0000313" key="5">
    <source>
        <dbReference type="Proteomes" id="UP000650582"/>
    </source>
</evidence>
<dbReference type="Pfam" id="PF07510">
    <property type="entry name" value="GmrSD_C"/>
    <property type="match status" value="1"/>
</dbReference>
<dbReference type="PANTHER" id="PTHR24094">
    <property type="entry name" value="SECRETED PROTEIN"/>
    <property type="match status" value="1"/>
</dbReference>
<reference evidence="3" key="1">
    <citation type="submission" date="2020-09" db="EMBL/GenBank/DDBJ databases">
        <title>Comparative genome analyses of four rice-infecting Rhizoctonia solani isolates reveal extensive enrichment of homogalacturonan modification genes.</title>
        <authorList>
            <person name="Lee D.-Y."/>
            <person name="Jeon J."/>
            <person name="Kim K.-T."/>
            <person name="Cheong K."/>
            <person name="Song H."/>
            <person name="Choi G."/>
            <person name="Ko J."/>
            <person name="Opiyo S.O."/>
            <person name="Zuo S."/>
            <person name="Madhav S."/>
            <person name="Lee Y.-H."/>
            <person name="Wang G.-L."/>
        </authorList>
    </citation>
    <scope>NUCLEOTIDE SEQUENCE</scope>
    <source>
        <strain evidence="4">AG1-IA B2</strain>
        <strain evidence="3">AG1-IA YN-7</strain>
    </source>
</reference>
<feature type="chain" id="PRO_5033969806" description="GmrSD restriction endonucleases C-terminal domain-containing protein" evidence="1">
    <location>
        <begin position="16"/>
        <end position="210"/>
    </location>
</feature>
<dbReference type="Proteomes" id="UP000614334">
    <property type="component" value="Unassembled WGS sequence"/>
</dbReference>